<dbReference type="GO" id="GO:0047761">
    <property type="term" value="F:butyrate kinase activity"/>
    <property type="evidence" value="ECO:0007669"/>
    <property type="project" value="UniProtKB-UniRule"/>
</dbReference>
<dbReference type="AlphaFoldDB" id="A0A096DB13"/>
<evidence type="ECO:0000256" key="8">
    <source>
        <dbReference type="ARBA" id="ARBA00048596"/>
    </source>
</evidence>
<keyword evidence="3 9" id="KW-0963">Cytoplasm</keyword>
<evidence type="ECO:0000256" key="4">
    <source>
        <dbReference type="ARBA" id="ARBA00022679"/>
    </source>
</evidence>
<dbReference type="PIRSF" id="PIRSF036458">
    <property type="entry name" value="Butyrate_kin"/>
    <property type="match status" value="1"/>
</dbReference>
<evidence type="ECO:0000256" key="10">
    <source>
        <dbReference type="RuleBase" id="RU003835"/>
    </source>
</evidence>
<evidence type="ECO:0000256" key="9">
    <source>
        <dbReference type="HAMAP-Rule" id="MF_00542"/>
    </source>
</evidence>
<evidence type="ECO:0000313" key="12">
    <source>
        <dbReference type="Proteomes" id="UP000029585"/>
    </source>
</evidence>
<proteinExistence type="inferred from homology"/>
<dbReference type="CDD" id="cd24011">
    <property type="entry name" value="ASKHA_NBD_BK"/>
    <property type="match status" value="1"/>
</dbReference>
<keyword evidence="6 9" id="KW-0418">Kinase</keyword>
<dbReference type="InterPro" id="IPR043129">
    <property type="entry name" value="ATPase_NBD"/>
</dbReference>
<dbReference type="PRINTS" id="PR00471">
    <property type="entry name" value="ACETATEKNASE"/>
</dbReference>
<dbReference type="PROSITE" id="PS01075">
    <property type="entry name" value="ACETATE_KINASE_1"/>
    <property type="match status" value="1"/>
</dbReference>
<dbReference type="PATRIC" id="fig|742738.3.peg.2664"/>
<dbReference type="eggNOG" id="COG3426">
    <property type="taxonomic scope" value="Bacteria"/>
</dbReference>
<reference evidence="11 12" key="1">
    <citation type="submission" date="2011-08" db="EMBL/GenBank/DDBJ databases">
        <title>The Genome Sequence of Clostridium orbiscindens 1_3_50AFAA.</title>
        <authorList>
            <consortium name="The Broad Institute Genome Sequencing Platform"/>
            <person name="Earl A."/>
            <person name="Ward D."/>
            <person name="Feldgarden M."/>
            <person name="Gevers D."/>
            <person name="Daigneault M."/>
            <person name="Strauss J."/>
            <person name="Allen-Vercoe E."/>
            <person name="Young S.K."/>
            <person name="Zeng Q."/>
            <person name="Gargeya S."/>
            <person name="Fitzgerald M."/>
            <person name="Haas B."/>
            <person name="Abouelleil A."/>
            <person name="Alvarado L."/>
            <person name="Arachchi H.M."/>
            <person name="Berlin A."/>
            <person name="Brown A."/>
            <person name="Chapman S.B."/>
            <person name="Chen Z."/>
            <person name="Dunbar C."/>
            <person name="Freedman E."/>
            <person name="Gearin G."/>
            <person name="Gellesch M."/>
            <person name="Goldberg J."/>
            <person name="Griggs A."/>
            <person name="Gujja S."/>
            <person name="Heiman D."/>
            <person name="Howarth C."/>
            <person name="Larson L."/>
            <person name="Lui A."/>
            <person name="MacDonald P.J.P."/>
            <person name="Montmayeur A."/>
            <person name="Murphy C."/>
            <person name="Neiman D."/>
            <person name="Pearson M."/>
            <person name="Priest M."/>
            <person name="Roberts A."/>
            <person name="Saif S."/>
            <person name="Shea T."/>
            <person name="Shenoy N."/>
            <person name="Sisk P."/>
            <person name="Stolte C."/>
            <person name="Sykes S."/>
            <person name="Wortman J."/>
            <person name="Nusbaum C."/>
            <person name="Birren B."/>
        </authorList>
    </citation>
    <scope>NUCLEOTIDE SEQUENCE [LARGE SCALE GENOMIC DNA]</scope>
    <source>
        <strain evidence="11 12">1_3_50AFAA</strain>
    </source>
</reference>
<evidence type="ECO:0000256" key="2">
    <source>
        <dbReference type="ARBA" id="ARBA00008748"/>
    </source>
</evidence>
<dbReference type="HAMAP" id="MF_00542">
    <property type="entry name" value="Butyrate_kinase"/>
    <property type="match status" value="1"/>
</dbReference>
<keyword evidence="7 9" id="KW-0067">ATP-binding</keyword>
<dbReference type="Proteomes" id="UP000029585">
    <property type="component" value="Unassembled WGS sequence"/>
</dbReference>
<evidence type="ECO:0000256" key="3">
    <source>
        <dbReference type="ARBA" id="ARBA00022490"/>
    </source>
</evidence>
<comment type="subcellular location">
    <subcellularLocation>
        <location evidence="1 9">Cytoplasm</location>
    </subcellularLocation>
</comment>
<dbReference type="Pfam" id="PF00871">
    <property type="entry name" value="Acetate_kinase"/>
    <property type="match status" value="1"/>
</dbReference>
<comment type="similarity">
    <text evidence="2 9 10">Belongs to the acetokinase family.</text>
</comment>
<name>A0A096DB13_FLAPL</name>
<keyword evidence="12" id="KW-1185">Reference proteome</keyword>
<comment type="caution">
    <text evidence="11">The sequence shown here is derived from an EMBL/GenBank/DDBJ whole genome shotgun (WGS) entry which is preliminary data.</text>
</comment>
<dbReference type="EC" id="2.7.2.7" evidence="9"/>
<dbReference type="HOGENOM" id="CLU_048716_0_0_9"/>
<accession>A0A096DB13</accession>
<evidence type="ECO:0000313" key="11">
    <source>
        <dbReference type="EMBL" id="KGF54714.1"/>
    </source>
</evidence>
<evidence type="ECO:0000256" key="5">
    <source>
        <dbReference type="ARBA" id="ARBA00022741"/>
    </source>
</evidence>
<dbReference type="NCBIfam" id="NF002834">
    <property type="entry name" value="PRK03011.1-5"/>
    <property type="match status" value="1"/>
</dbReference>
<dbReference type="Gene3D" id="3.30.420.40">
    <property type="match status" value="2"/>
</dbReference>
<dbReference type="EMBL" id="ADLO01000081">
    <property type="protein sequence ID" value="KGF54714.1"/>
    <property type="molecule type" value="Genomic_DNA"/>
</dbReference>
<dbReference type="GO" id="GO:0008776">
    <property type="term" value="F:acetate kinase activity"/>
    <property type="evidence" value="ECO:0007669"/>
    <property type="project" value="TreeGrafter"/>
</dbReference>
<dbReference type="PANTHER" id="PTHR21060:SF3">
    <property type="entry name" value="BUTYRATE KINASE 2-RELATED"/>
    <property type="match status" value="1"/>
</dbReference>
<organism evidence="11 12">
    <name type="scientific">Flavonifractor plautii 1_3_50AFAA</name>
    <dbReference type="NCBI Taxonomy" id="742738"/>
    <lineage>
        <taxon>Bacteria</taxon>
        <taxon>Bacillati</taxon>
        <taxon>Bacillota</taxon>
        <taxon>Clostridia</taxon>
        <taxon>Eubacteriales</taxon>
        <taxon>Oscillospiraceae</taxon>
        <taxon>Flavonifractor</taxon>
    </lineage>
</organism>
<dbReference type="InterPro" id="IPR011245">
    <property type="entry name" value="Butyrate_kin"/>
</dbReference>
<dbReference type="GO" id="GO:0005737">
    <property type="term" value="C:cytoplasm"/>
    <property type="evidence" value="ECO:0007669"/>
    <property type="project" value="UniProtKB-SubCell"/>
</dbReference>
<comment type="catalytic activity">
    <reaction evidence="8 9">
        <text>butanoate + ATP = butanoyl phosphate + ADP</text>
        <dbReference type="Rhea" id="RHEA:13585"/>
        <dbReference type="ChEBI" id="CHEBI:17968"/>
        <dbReference type="ChEBI" id="CHEBI:30616"/>
        <dbReference type="ChEBI" id="CHEBI:58079"/>
        <dbReference type="ChEBI" id="CHEBI:456216"/>
        <dbReference type="EC" id="2.7.2.7"/>
    </reaction>
</comment>
<dbReference type="GO" id="GO:0005524">
    <property type="term" value="F:ATP binding"/>
    <property type="evidence" value="ECO:0007669"/>
    <property type="project" value="UniProtKB-KW"/>
</dbReference>
<dbReference type="GO" id="GO:0006083">
    <property type="term" value="P:acetate metabolic process"/>
    <property type="evidence" value="ECO:0007669"/>
    <property type="project" value="TreeGrafter"/>
</dbReference>
<protein>
    <recommendedName>
        <fullName evidence="9">Probable butyrate kinase</fullName>
        <shortName evidence="9">BK</shortName>
        <ecNumber evidence="9">2.7.2.7</ecNumber>
    </recommendedName>
    <alternativeName>
        <fullName evidence="9">Branched-chain carboxylic acid kinase</fullName>
    </alternativeName>
</protein>
<dbReference type="PANTHER" id="PTHR21060">
    <property type="entry name" value="ACETATE KINASE"/>
    <property type="match status" value="1"/>
</dbReference>
<dbReference type="SUPFAM" id="SSF53067">
    <property type="entry name" value="Actin-like ATPase domain"/>
    <property type="match status" value="2"/>
</dbReference>
<evidence type="ECO:0000256" key="1">
    <source>
        <dbReference type="ARBA" id="ARBA00004496"/>
    </source>
</evidence>
<gene>
    <name evidence="9" type="primary">buk</name>
    <name evidence="11" type="ORF">HMPREF9460_02598</name>
</gene>
<dbReference type="NCBIfam" id="TIGR02707">
    <property type="entry name" value="butyr_kinase"/>
    <property type="match status" value="1"/>
</dbReference>
<keyword evidence="4 9" id="KW-0808">Transferase</keyword>
<sequence length="363" mass="39340">MEQEIKLLIINPGSTSTKISIFENGVERYKKSLSHPASEVARYARAADQAPFRQKAVEEFLAEIDYDLSGLTAIVARGGSLPPIHTGAYVVNDEMIDVLRNRPIGQHASTTAAIIALDMAKRLHIPAYIYDGNTADEMEPVSRISGCPLVPRLSMGHILNTKAVGRMYAQRLGRKYEELNLIMVHLGGGISIGLHKRGVIADIMTDEEGTFSPERAGGLPSIGWARVCCSGEYTFEKLSAMVRGKGGLTAYLGTNDVREVEAKVRDGDKKAALIYEAMIYQTAKCIGGLAAAADGEIDGVVLTGGIANSELLVEKLRRKVRFIAPVAVIPGEFEMEALAAGITRVLKGEEKARVYREHEEEGA</sequence>
<dbReference type="InterPro" id="IPR023865">
    <property type="entry name" value="Aliphatic_acid_kinase_CS"/>
</dbReference>
<evidence type="ECO:0000256" key="6">
    <source>
        <dbReference type="ARBA" id="ARBA00022777"/>
    </source>
</evidence>
<dbReference type="InterPro" id="IPR000890">
    <property type="entry name" value="Aliphatic_acid_kin_short-chain"/>
</dbReference>
<keyword evidence="5 9" id="KW-0547">Nucleotide-binding</keyword>
<dbReference type="RefSeq" id="WP_044941790.1">
    <property type="nucleotide sequence ID" value="NZ_KN174164.1"/>
</dbReference>
<evidence type="ECO:0000256" key="7">
    <source>
        <dbReference type="ARBA" id="ARBA00022840"/>
    </source>
</evidence>